<accession>A0A5D4H0H2</accession>
<dbReference type="EMBL" id="VSZS01000062">
    <property type="protein sequence ID" value="TYR32350.1"/>
    <property type="molecule type" value="Genomic_DNA"/>
</dbReference>
<dbReference type="Pfam" id="PF12680">
    <property type="entry name" value="SnoaL_2"/>
    <property type="match status" value="1"/>
</dbReference>
<comment type="caution">
    <text evidence="2">The sequence shown here is derived from an EMBL/GenBank/DDBJ whole genome shotgun (WGS) entry which is preliminary data.</text>
</comment>
<dbReference type="SUPFAM" id="SSF54427">
    <property type="entry name" value="NTF2-like"/>
    <property type="match status" value="1"/>
</dbReference>
<keyword evidence="3" id="KW-1185">Reference proteome</keyword>
<evidence type="ECO:0000313" key="2">
    <source>
        <dbReference type="EMBL" id="TYR32350.1"/>
    </source>
</evidence>
<protein>
    <submittedName>
        <fullName evidence="2">Nuclear transport factor 2 family protein</fullName>
    </submittedName>
</protein>
<dbReference type="Gene3D" id="3.10.450.50">
    <property type="match status" value="1"/>
</dbReference>
<dbReference type="InterPro" id="IPR032710">
    <property type="entry name" value="NTF2-like_dom_sf"/>
</dbReference>
<feature type="domain" description="SnoaL-like" evidence="1">
    <location>
        <begin position="8"/>
        <end position="120"/>
    </location>
</feature>
<evidence type="ECO:0000259" key="1">
    <source>
        <dbReference type="Pfam" id="PF12680"/>
    </source>
</evidence>
<organism evidence="2 3">
    <name type="scientific">Neoaquamicrobium microcysteis</name>
    <dbReference type="NCBI Taxonomy" id="2682781"/>
    <lineage>
        <taxon>Bacteria</taxon>
        <taxon>Pseudomonadati</taxon>
        <taxon>Pseudomonadota</taxon>
        <taxon>Alphaproteobacteria</taxon>
        <taxon>Hyphomicrobiales</taxon>
        <taxon>Phyllobacteriaceae</taxon>
        <taxon>Neoaquamicrobium</taxon>
    </lineage>
</organism>
<dbReference type="RefSeq" id="WP_148914796.1">
    <property type="nucleotide sequence ID" value="NZ_VSZS01000062.1"/>
</dbReference>
<reference evidence="2 3" key="1">
    <citation type="submission" date="2019-08" db="EMBL/GenBank/DDBJ databases">
        <authorList>
            <person name="Seo Y.L."/>
        </authorList>
    </citation>
    <scope>NUCLEOTIDE SEQUENCE [LARGE SCALE GENOMIC DNA]</scope>
    <source>
        <strain evidence="2 3">MaA-C15</strain>
    </source>
</reference>
<evidence type="ECO:0000313" key="3">
    <source>
        <dbReference type="Proteomes" id="UP000323258"/>
    </source>
</evidence>
<proteinExistence type="predicted"/>
<dbReference type="Proteomes" id="UP000323258">
    <property type="component" value="Unassembled WGS sequence"/>
</dbReference>
<name>A0A5D4H0H2_9HYPH</name>
<dbReference type="InterPro" id="IPR037401">
    <property type="entry name" value="SnoaL-like"/>
</dbReference>
<reference evidence="2 3" key="2">
    <citation type="submission" date="2019-09" db="EMBL/GenBank/DDBJ databases">
        <title>Mesorhizobium sp. MaA-C15 isolated from Microcystis aeruginosa.</title>
        <authorList>
            <person name="Jeong S.E."/>
            <person name="Jin H.M."/>
            <person name="Jeon C.O."/>
        </authorList>
    </citation>
    <scope>NUCLEOTIDE SEQUENCE [LARGE SCALE GENOMIC DNA]</scope>
    <source>
        <strain evidence="2 3">MaA-C15</strain>
    </source>
</reference>
<gene>
    <name evidence="2" type="ORF">FY036_11105</name>
</gene>
<dbReference type="OrthoDB" id="8076455at2"/>
<sequence length="124" mass="13463">MKVPDVIAAYIEAYNAIDVDAMLACLADDVHFQNISAGNVDTETRGKAEFEKLARMGAGAFSARRQSVTQTITVAERTMIRIDYQATVAADLPNGWKAGQSLAFSGASYFEVRDGLIVRIIDES</sequence>
<dbReference type="AlphaFoldDB" id="A0A5D4H0H2"/>